<protein>
    <recommendedName>
        <fullName evidence="5">Hydrophobin</fullName>
    </recommendedName>
</protein>
<dbReference type="Gene3D" id="3.20.120.10">
    <property type="entry name" value="Hydrophobin"/>
    <property type="match status" value="1"/>
</dbReference>
<name>A0A6A6W3H0_9PEZI</name>
<accession>A0A6A6W3H0</accession>
<proteinExistence type="inferred from homology"/>
<reference evidence="3" key="1">
    <citation type="journal article" date="2020" name="Stud. Mycol.">
        <title>101 Dothideomycetes genomes: a test case for predicting lifestyles and emergence of pathogens.</title>
        <authorList>
            <person name="Haridas S."/>
            <person name="Albert R."/>
            <person name="Binder M."/>
            <person name="Bloem J."/>
            <person name="Labutti K."/>
            <person name="Salamov A."/>
            <person name="Andreopoulos B."/>
            <person name="Baker S."/>
            <person name="Barry K."/>
            <person name="Bills G."/>
            <person name="Bluhm B."/>
            <person name="Cannon C."/>
            <person name="Castanera R."/>
            <person name="Culley D."/>
            <person name="Daum C."/>
            <person name="Ezra D."/>
            <person name="Gonzalez J."/>
            <person name="Henrissat B."/>
            <person name="Kuo A."/>
            <person name="Liang C."/>
            <person name="Lipzen A."/>
            <person name="Lutzoni F."/>
            <person name="Magnuson J."/>
            <person name="Mondo S."/>
            <person name="Nolan M."/>
            <person name="Ohm R."/>
            <person name="Pangilinan J."/>
            <person name="Park H.-J."/>
            <person name="Ramirez L."/>
            <person name="Alfaro M."/>
            <person name="Sun H."/>
            <person name="Tritt A."/>
            <person name="Yoshinaga Y."/>
            <person name="Zwiers L.-H."/>
            <person name="Turgeon B."/>
            <person name="Goodwin S."/>
            <person name="Spatafora J."/>
            <person name="Crous P."/>
            <person name="Grigoriev I."/>
        </authorList>
    </citation>
    <scope>NUCLEOTIDE SEQUENCE</scope>
    <source>
        <strain evidence="3">CBS 121739</strain>
    </source>
</reference>
<evidence type="ECO:0008006" key="5">
    <source>
        <dbReference type="Google" id="ProtNLM"/>
    </source>
</evidence>
<dbReference type="Proteomes" id="UP000799437">
    <property type="component" value="Unassembled WGS sequence"/>
</dbReference>
<dbReference type="AlphaFoldDB" id="A0A6A6W3H0"/>
<dbReference type="InterPro" id="IPR010636">
    <property type="entry name" value="Class_II_hydrophobin"/>
</dbReference>
<keyword evidence="4" id="KW-1185">Reference proteome</keyword>
<dbReference type="InterPro" id="IPR036686">
    <property type="entry name" value="Class_II_Hydrophobin_sf"/>
</dbReference>
<dbReference type="GO" id="GO:0005576">
    <property type="term" value="C:extracellular region"/>
    <property type="evidence" value="ECO:0007669"/>
    <property type="project" value="InterPro"/>
</dbReference>
<dbReference type="GeneID" id="54490555"/>
<dbReference type="Pfam" id="PF06766">
    <property type="entry name" value="Hydrophobin_2"/>
    <property type="match status" value="1"/>
</dbReference>
<dbReference type="PANTHER" id="PTHR42341:SF1">
    <property type="entry name" value="HYDROPHOBIN"/>
    <property type="match status" value="1"/>
</dbReference>
<evidence type="ECO:0000256" key="1">
    <source>
        <dbReference type="ARBA" id="ARBA00009576"/>
    </source>
</evidence>
<dbReference type="OrthoDB" id="4500971at2759"/>
<dbReference type="SUPFAM" id="SSF101751">
    <property type="entry name" value="Hydrophobin II, HfbII"/>
    <property type="match status" value="1"/>
</dbReference>
<dbReference type="CDD" id="cd23508">
    <property type="entry name" value="hydrophobin_II"/>
    <property type="match status" value="1"/>
</dbReference>
<keyword evidence="2" id="KW-1015">Disulfide bond</keyword>
<dbReference type="PANTHER" id="PTHR42341">
    <property type="entry name" value="HYDROPHOBIN"/>
    <property type="match status" value="1"/>
</dbReference>
<gene>
    <name evidence="3" type="ORF">EJ05DRAFT_539186</name>
</gene>
<sequence length="215" mass="23386">MHYASLRLVFSAIKHDHLTSEEFIDVLFETADKGGDSTYTDDAGNLILKVAQESEDEGRKRDNDVLAMNFARERCTRERRRLAESSTIVGNHNNNDFITTAKTILRTKLYIVSTVVPKPHPPDSFTMQYQSVLTLVLALASLGAAQGAICPDNRVPQCCATTIVDVLGVVDLECQQPPATPTSAADLQSMCVMSGRRARCCAVPVAGQSLVCADP</sequence>
<evidence type="ECO:0000256" key="2">
    <source>
        <dbReference type="ARBA" id="ARBA00023157"/>
    </source>
</evidence>
<evidence type="ECO:0000313" key="4">
    <source>
        <dbReference type="Proteomes" id="UP000799437"/>
    </source>
</evidence>
<dbReference type="EMBL" id="ML996574">
    <property type="protein sequence ID" value="KAF2757115.1"/>
    <property type="molecule type" value="Genomic_DNA"/>
</dbReference>
<comment type="similarity">
    <text evidence="1">Belongs to the cerato-ulmin hydrophobin family.</text>
</comment>
<evidence type="ECO:0000313" key="3">
    <source>
        <dbReference type="EMBL" id="KAF2757115.1"/>
    </source>
</evidence>
<organism evidence="3 4">
    <name type="scientific">Pseudovirgaria hyperparasitica</name>
    <dbReference type="NCBI Taxonomy" id="470096"/>
    <lineage>
        <taxon>Eukaryota</taxon>
        <taxon>Fungi</taxon>
        <taxon>Dikarya</taxon>
        <taxon>Ascomycota</taxon>
        <taxon>Pezizomycotina</taxon>
        <taxon>Dothideomycetes</taxon>
        <taxon>Dothideomycetes incertae sedis</taxon>
        <taxon>Acrospermales</taxon>
        <taxon>Acrospermaceae</taxon>
        <taxon>Pseudovirgaria</taxon>
    </lineage>
</organism>
<dbReference type="RefSeq" id="XP_033599566.1">
    <property type="nucleotide sequence ID" value="XM_033749501.1"/>
</dbReference>